<protein>
    <submittedName>
        <fullName evidence="1">Uncharacterized protein</fullName>
    </submittedName>
</protein>
<name>A0A644U6C5_9ZZZZ</name>
<organism evidence="1">
    <name type="scientific">bioreactor metagenome</name>
    <dbReference type="NCBI Taxonomy" id="1076179"/>
    <lineage>
        <taxon>unclassified sequences</taxon>
        <taxon>metagenomes</taxon>
        <taxon>ecological metagenomes</taxon>
    </lineage>
</organism>
<evidence type="ECO:0000313" key="1">
    <source>
        <dbReference type="EMBL" id="MPL74498.1"/>
    </source>
</evidence>
<gene>
    <name evidence="1" type="ORF">SDC9_20310</name>
</gene>
<comment type="caution">
    <text evidence="1">The sequence shown here is derived from an EMBL/GenBank/DDBJ whole genome shotgun (WGS) entry which is preliminary data.</text>
</comment>
<accession>A0A644U6C5</accession>
<sequence length="121" mass="13635">MPDFRVYVPESKSGIMYQFKEQFGKEGSSMIVTFMEESLTGKSAAPKNPEAETARIFDLYFGDIITEREFSRLLGGRKSAEAAVINRCAELSRKYPDISGDVIEKFKENHPNFAKIIGVTK</sequence>
<dbReference type="AlphaFoldDB" id="A0A644U6C5"/>
<reference evidence="1" key="1">
    <citation type="submission" date="2019-08" db="EMBL/GenBank/DDBJ databases">
        <authorList>
            <person name="Kucharzyk K."/>
            <person name="Murdoch R.W."/>
            <person name="Higgins S."/>
            <person name="Loffler F."/>
        </authorList>
    </citation>
    <scope>NUCLEOTIDE SEQUENCE</scope>
</reference>
<dbReference type="EMBL" id="VSSQ01000081">
    <property type="protein sequence ID" value="MPL74498.1"/>
    <property type="molecule type" value="Genomic_DNA"/>
</dbReference>
<proteinExistence type="predicted"/>